<proteinExistence type="predicted"/>
<dbReference type="AlphaFoldDB" id="A0A4Y3PFG5"/>
<dbReference type="Proteomes" id="UP000316882">
    <property type="component" value="Unassembled WGS sequence"/>
</dbReference>
<dbReference type="Pfam" id="PF02368">
    <property type="entry name" value="Big_2"/>
    <property type="match status" value="3"/>
</dbReference>
<evidence type="ECO:0000313" key="3">
    <source>
        <dbReference type="Proteomes" id="UP000316882"/>
    </source>
</evidence>
<name>A0A4Y3PFG5_BREPA</name>
<evidence type="ECO:0000259" key="1">
    <source>
        <dbReference type="SMART" id="SM00635"/>
    </source>
</evidence>
<sequence>MAKKSTYMRGWQKVLLTFALTVGTILSGISPVTEMAKAETTANQTKKLSKLTIKDKTVRLKKDGIQQLSVIAQYADKTTEDVTHKAEWSTSNSSIVAVEAGLLRATGSGTAKVKASYGGKFVTVTTEVEVITKLVADQKKLVLKSGAAKQIAATATYSDKSTANITTGAEWTSADPQIATVANGLVTAISSGKTKIKVVYGGKNVVIPVEVDIVSTLEADQKKLYTRPGFSQAVKLTAVMSNKEKTDVTSKAKWASDNVKVATVENGVVTVTGSGKAKITATYGGKTIAIPVEAAVISRLELSAKQLQLKVNESKDVQVAAIYSDKTKANVTAEAEWMSADKRVVTVAGGKLTALAAGRTTIVATYGGKMLTVQVTVK</sequence>
<feature type="domain" description="BIG2" evidence="1">
    <location>
        <begin position="130"/>
        <end position="210"/>
    </location>
</feature>
<organism evidence="2 3">
    <name type="scientific">Brevibacillus parabrevis</name>
    <dbReference type="NCBI Taxonomy" id="54914"/>
    <lineage>
        <taxon>Bacteria</taxon>
        <taxon>Bacillati</taxon>
        <taxon>Bacillota</taxon>
        <taxon>Bacilli</taxon>
        <taxon>Bacillales</taxon>
        <taxon>Paenibacillaceae</taxon>
        <taxon>Brevibacillus</taxon>
    </lineage>
</organism>
<comment type="caution">
    <text evidence="2">The sequence shown here is derived from an EMBL/GenBank/DDBJ whole genome shotgun (WGS) entry which is preliminary data.</text>
</comment>
<dbReference type="SMART" id="SM00635">
    <property type="entry name" value="BID_2"/>
    <property type="match status" value="4"/>
</dbReference>
<reference evidence="2 3" key="1">
    <citation type="submission" date="2019-06" db="EMBL/GenBank/DDBJ databases">
        <title>Whole genome shotgun sequence of Brevibacillus parabrevis NBRC 12334.</title>
        <authorList>
            <person name="Hosoyama A."/>
            <person name="Uohara A."/>
            <person name="Ohji S."/>
            <person name="Ichikawa N."/>
        </authorList>
    </citation>
    <scope>NUCLEOTIDE SEQUENCE [LARGE SCALE GENOMIC DNA]</scope>
    <source>
        <strain evidence="2 3">NBRC 12334</strain>
    </source>
</reference>
<protein>
    <recommendedName>
        <fullName evidence="1">BIG2 domain-containing protein</fullName>
    </recommendedName>
</protein>
<keyword evidence="3" id="KW-1185">Reference proteome</keyword>
<feature type="domain" description="BIG2" evidence="1">
    <location>
        <begin position="296"/>
        <end position="376"/>
    </location>
</feature>
<feature type="domain" description="BIG2" evidence="1">
    <location>
        <begin position="213"/>
        <end position="293"/>
    </location>
</feature>
<dbReference type="STRING" id="54914.AV540_01395"/>
<accession>A0A4Y3PFG5</accession>
<dbReference type="EMBL" id="BJMH01000006">
    <property type="protein sequence ID" value="GEB32077.1"/>
    <property type="molecule type" value="Genomic_DNA"/>
</dbReference>
<dbReference type="GeneID" id="87609579"/>
<dbReference type="RefSeq" id="WP_233454079.1">
    <property type="nucleotide sequence ID" value="NZ_BJMH01000006.1"/>
</dbReference>
<dbReference type="InterPro" id="IPR003343">
    <property type="entry name" value="Big_2"/>
</dbReference>
<feature type="domain" description="BIG2" evidence="1">
    <location>
        <begin position="47"/>
        <end position="126"/>
    </location>
</feature>
<dbReference type="Gene3D" id="2.60.40.1080">
    <property type="match status" value="4"/>
</dbReference>
<gene>
    <name evidence="2" type="ORF">BPA01_16570</name>
</gene>
<dbReference type="SUPFAM" id="SSF49373">
    <property type="entry name" value="Invasin/intimin cell-adhesion fragments"/>
    <property type="match status" value="4"/>
</dbReference>
<dbReference type="InterPro" id="IPR008964">
    <property type="entry name" value="Invasin/intimin_cell_adhesion"/>
</dbReference>
<evidence type="ECO:0000313" key="2">
    <source>
        <dbReference type="EMBL" id="GEB32077.1"/>
    </source>
</evidence>